<gene>
    <name evidence="2" type="ORF">GCM10012287_38820</name>
</gene>
<evidence type="ECO:0000259" key="1">
    <source>
        <dbReference type="Pfam" id="PF08242"/>
    </source>
</evidence>
<organism evidence="2 3">
    <name type="scientific">Streptomyces daqingensis</name>
    <dbReference type="NCBI Taxonomy" id="1472640"/>
    <lineage>
        <taxon>Bacteria</taxon>
        <taxon>Bacillati</taxon>
        <taxon>Actinomycetota</taxon>
        <taxon>Actinomycetes</taxon>
        <taxon>Kitasatosporales</taxon>
        <taxon>Streptomycetaceae</taxon>
        <taxon>Streptomyces</taxon>
    </lineage>
</organism>
<dbReference type="EMBL" id="BMMP01000012">
    <property type="protein sequence ID" value="GGO53064.1"/>
    <property type="molecule type" value="Genomic_DNA"/>
</dbReference>
<dbReference type="InterPro" id="IPR013217">
    <property type="entry name" value="Methyltransf_12"/>
</dbReference>
<evidence type="ECO:0000313" key="2">
    <source>
        <dbReference type="EMBL" id="GGO53064.1"/>
    </source>
</evidence>
<dbReference type="Gene3D" id="3.40.50.150">
    <property type="entry name" value="Vaccinia Virus protein VP39"/>
    <property type="match status" value="1"/>
</dbReference>
<accession>A0ABQ2MJK7</accession>
<dbReference type="Pfam" id="PF08242">
    <property type="entry name" value="Methyltransf_12"/>
    <property type="match status" value="1"/>
</dbReference>
<dbReference type="GO" id="GO:0032259">
    <property type="term" value="P:methylation"/>
    <property type="evidence" value="ECO:0007669"/>
    <property type="project" value="UniProtKB-KW"/>
</dbReference>
<protein>
    <submittedName>
        <fullName evidence="2">SAM-dependent methyltransferase</fullName>
    </submittedName>
</protein>
<dbReference type="GO" id="GO:0008168">
    <property type="term" value="F:methyltransferase activity"/>
    <property type="evidence" value="ECO:0007669"/>
    <property type="project" value="UniProtKB-KW"/>
</dbReference>
<dbReference type="RefSeq" id="WP_189038432.1">
    <property type="nucleotide sequence ID" value="NZ_BMMP01000012.1"/>
</dbReference>
<name>A0ABQ2MJK7_9ACTN</name>
<keyword evidence="2" id="KW-0808">Transferase</keyword>
<dbReference type="SUPFAM" id="SSF53335">
    <property type="entry name" value="S-adenosyl-L-methionine-dependent methyltransferases"/>
    <property type="match status" value="1"/>
</dbReference>
<proteinExistence type="predicted"/>
<dbReference type="CDD" id="cd02440">
    <property type="entry name" value="AdoMet_MTases"/>
    <property type="match status" value="1"/>
</dbReference>
<comment type="caution">
    <text evidence="2">The sequence shown here is derived from an EMBL/GenBank/DDBJ whole genome shotgun (WGS) entry which is preliminary data.</text>
</comment>
<reference evidence="3" key="1">
    <citation type="journal article" date="2019" name="Int. J. Syst. Evol. Microbiol.">
        <title>The Global Catalogue of Microorganisms (GCM) 10K type strain sequencing project: providing services to taxonomists for standard genome sequencing and annotation.</title>
        <authorList>
            <consortium name="The Broad Institute Genomics Platform"/>
            <consortium name="The Broad Institute Genome Sequencing Center for Infectious Disease"/>
            <person name="Wu L."/>
            <person name="Ma J."/>
        </authorList>
    </citation>
    <scope>NUCLEOTIDE SEQUENCE [LARGE SCALE GENOMIC DNA]</scope>
    <source>
        <strain evidence="3">CGMCC 4.7178</strain>
    </source>
</reference>
<dbReference type="InterPro" id="IPR029063">
    <property type="entry name" value="SAM-dependent_MTases_sf"/>
</dbReference>
<sequence length="250" mass="26639">MDRRQLSTLAHQNHPVAAPLSDTTVQRILERALPRGDERLLDLGCGEGEWLVRALSGRPETQGEGVDLSPSALAKAREASAAASLGDRLVLHERDAAQFTARHGFDLVLCVGSTHALGGLLPALGAAREHLAADGCALVGEGFWETEPTPAALAALDASPEEFDDLATTVDRVTAAGWTPVYGHVSTAGEWDDYEWSWTGSLSRWALDHPGDPGSTAAHEAAAAHRDGWLRGYRGVLGFVTLLLRRTPEA</sequence>
<keyword evidence="2" id="KW-0489">Methyltransferase</keyword>
<keyword evidence="3" id="KW-1185">Reference proteome</keyword>
<feature type="domain" description="Methyltransferase type 12" evidence="1">
    <location>
        <begin position="41"/>
        <end position="136"/>
    </location>
</feature>
<evidence type="ECO:0000313" key="3">
    <source>
        <dbReference type="Proteomes" id="UP000631535"/>
    </source>
</evidence>
<dbReference type="Proteomes" id="UP000631535">
    <property type="component" value="Unassembled WGS sequence"/>
</dbReference>